<protein>
    <submittedName>
        <fullName evidence="1">Uncharacterized protein</fullName>
    </submittedName>
</protein>
<accession>A0A2W4Y0T4</accession>
<organism evidence="1 2">
    <name type="scientific">Pseudanabaena frigida</name>
    <dbReference type="NCBI Taxonomy" id="945775"/>
    <lineage>
        <taxon>Bacteria</taxon>
        <taxon>Bacillati</taxon>
        <taxon>Cyanobacteriota</taxon>
        <taxon>Cyanophyceae</taxon>
        <taxon>Pseudanabaenales</taxon>
        <taxon>Pseudanabaenaceae</taxon>
        <taxon>Pseudanabaena</taxon>
    </lineage>
</organism>
<dbReference type="Proteomes" id="UP000249467">
    <property type="component" value="Unassembled WGS sequence"/>
</dbReference>
<gene>
    <name evidence="1" type="ORF">DCF19_19775</name>
</gene>
<evidence type="ECO:0000313" key="2">
    <source>
        <dbReference type="Proteomes" id="UP000249467"/>
    </source>
</evidence>
<reference evidence="1 2" key="2">
    <citation type="submission" date="2018-06" db="EMBL/GenBank/DDBJ databases">
        <title>Metagenomic assembly of (sub)arctic Cyanobacteria and their associated microbiome from non-axenic cultures.</title>
        <authorList>
            <person name="Baurain D."/>
        </authorList>
    </citation>
    <scope>NUCLEOTIDE SEQUENCE [LARGE SCALE GENOMIC DNA]</scope>
    <source>
        <strain evidence="1">ULC066bin1</strain>
    </source>
</reference>
<sequence length="72" mass="8259">MDLPMYCIVGRRPVKLIATETGGTDVLAYNWETGEFQREMSYLTTVLMGEGEVDYVSEQEFNSFVTQLQNKK</sequence>
<evidence type="ECO:0000313" key="1">
    <source>
        <dbReference type="EMBL" id="PZO37068.1"/>
    </source>
</evidence>
<comment type="caution">
    <text evidence="1">The sequence shown here is derived from an EMBL/GenBank/DDBJ whole genome shotgun (WGS) entry which is preliminary data.</text>
</comment>
<name>A0A2W4Y0T4_9CYAN</name>
<dbReference type="AlphaFoldDB" id="A0A2W4Y0T4"/>
<proteinExistence type="predicted"/>
<dbReference type="EMBL" id="QBML01000034">
    <property type="protein sequence ID" value="PZO37068.1"/>
    <property type="molecule type" value="Genomic_DNA"/>
</dbReference>
<reference evidence="1 2" key="1">
    <citation type="submission" date="2018-04" db="EMBL/GenBank/DDBJ databases">
        <authorList>
            <person name="Go L.Y."/>
            <person name="Mitchell J.A."/>
        </authorList>
    </citation>
    <scope>NUCLEOTIDE SEQUENCE [LARGE SCALE GENOMIC DNA]</scope>
    <source>
        <strain evidence="1">ULC066bin1</strain>
    </source>
</reference>